<feature type="compositionally biased region" description="Basic and acidic residues" evidence="1">
    <location>
        <begin position="28"/>
        <end position="42"/>
    </location>
</feature>
<dbReference type="Proteomes" id="UP000265515">
    <property type="component" value="Unassembled WGS sequence"/>
</dbReference>
<proteinExistence type="predicted"/>
<feature type="compositionally biased region" description="Acidic residues" evidence="1">
    <location>
        <begin position="43"/>
        <end position="57"/>
    </location>
</feature>
<evidence type="ECO:0000313" key="4">
    <source>
        <dbReference type="Proteomes" id="UP000265515"/>
    </source>
</evidence>
<dbReference type="Pfam" id="PF24626">
    <property type="entry name" value="SH3_Tf2-1"/>
    <property type="match status" value="1"/>
</dbReference>
<dbReference type="Gramene" id="GBG59618">
    <property type="protein sequence ID" value="GBG59618"/>
    <property type="gene ID" value="CBR_g49883"/>
</dbReference>
<feature type="region of interest" description="Disordered" evidence="1">
    <location>
        <begin position="1"/>
        <end position="99"/>
    </location>
</feature>
<sequence>MAGSLSRCFAEEERAEDEQWEEREEEWENKWEELGGERKGAEEAQEEEREEEWEEEQEGKWRGLGAGGARGETGTGRGAVGGGAGEGAEGLKEGGEGQTVEHIKKSQEVMIAFENKRRRQSTFQVGERVWVKASELGQEFGISRKLMPQYFGPWEVLDIVGNDMDGPYVIRIRGHLRTYPVFHASKLAPFAETAQFPSRRSMLPPTMDGQVDVDDILDHRDTLVPKPPGRGRPPKPAREFRVHFRHHTDPKEDRWISREELVKTAPQMVADYEKRLKGKAPA</sequence>
<protein>
    <recommendedName>
        <fullName evidence="2">Tf2-1-like SH3-like domain-containing protein</fullName>
    </recommendedName>
</protein>
<dbReference type="InterPro" id="IPR016197">
    <property type="entry name" value="Chromo-like_dom_sf"/>
</dbReference>
<evidence type="ECO:0000256" key="1">
    <source>
        <dbReference type="SAM" id="MobiDB-lite"/>
    </source>
</evidence>
<feature type="domain" description="Tf2-1-like SH3-like" evidence="2">
    <location>
        <begin position="126"/>
        <end position="190"/>
    </location>
</feature>
<accession>A0A388JPC9</accession>
<gene>
    <name evidence="3" type="ORF">CBR_g49883</name>
</gene>
<feature type="compositionally biased region" description="Acidic residues" evidence="1">
    <location>
        <begin position="13"/>
        <end position="27"/>
    </location>
</feature>
<dbReference type="SUPFAM" id="SSF54160">
    <property type="entry name" value="Chromo domain-like"/>
    <property type="match status" value="1"/>
</dbReference>
<dbReference type="AlphaFoldDB" id="A0A388JPC9"/>
<dbReference type="EMBL" id="BFEA01000005">
    <property type="protein sequence ID" value="GBG59618.1"/>
    <property type="molecule type" value="Genomic_DNA"/>
</dbReference>
<organism evidence="3 4">
    <name type="scientific">Chara braunii</name>
    <name type="common">Braun's stonewort</name>
    <dbReference type="NCBI Taxonomy" id="69332"/>
    <lineage>
        <taxon>Eukaryota</taxon>
        <taxon>Viridiplantae</taxon>
        <taxon>Streptophyta</taxon>
        <taxon>Charophyceae</taxon>
        <taxon>Charales</taxon>
        <taxon>Characeae</taxon>
        <taxon>Chara</taxon>
    </lineage>
</organism>
<feature type="compositionally biased region" description="Basic and acidic residues" evidence="1">
    <location>
        <begin position="89"/>
        <end position="99"/>
    </location>
</feature>
<dbReference type="OrthoDB" id="913535at2759"/>
<comment type="caution">
    <text evidence="3">The sequence shown here is derived from an EMBL/GenBank/DDBJ whole genome shotgun (WGS) entry which is preliminary data.</text>
</comment>
<dbReference type="InterPro" id="IPR056924">
    <property type="entry name" value="SH3_Tf2-1"/>
</dbReference>
<evidence type="ECO:0000259" key="2">
    <source>
        <dbReference type="Pfam" id="PF24626"/>
    </source>
</evidence>
<reference evidence="3 4" key="1">
    <citation type="journal article" date="2018" name="Cell">
        <title>The Chara Genome: Secondary Complexity and Implications for Plant Terrestrialization.</title>
        <authorList>
            <person name="Nishiyama T."/>
            <person name="Sakayama H."/>
            <person name="Vries J.D."/>
            <person name="Buschmann H."/>
            <person name="Saint-Marcoux D."/>
            <person name="Ullrich K.K."/>
            <person name="Haas F.B."/>
            <person name="Vanderstraeten L."/>
            <person name="Becker D."/>
            <person name="Lang D."/>
            <person name="Vosolsobe S."/>
            <person name="Rombauts S."/>
            <person name="Wilhelmsson P.K.I."/>
            <person name="Janitza P."/>
            <person name="Kern R."/>
            <person name="Heyl A."/>
            <person name="Rumpler F."/>
            <person name="Villalobos L.I.A.C."/>
            <person name="Clay J.M."/>
            <person name="Skokan R."/>
            <person name="Toyoda A."/>
            <person name="Suzuki Y."/>
            <person name="Kagoshima H."/>
            <person name="Schijlen E."/>
            <person name="Tajeshwar N."/>
            <person name="Catarino B."/>
            <person name="Hetherington A.J."/>
            <person name="Saltykova A."/>
            <person name="Bonnot C."/>
            <person name="Breuninger H."/>
            <person name="Symeonidi A."/>
            <person name="Radhakrishnan G.V."/>
            <person name="Van Nieuwerburgh F."/>
            <person name="Deforce D."/>
            <person name="Chang C."/>
            <person name="Karol K.G."/>
            <person name="Hedrich R."/>
            <person name="Ulvskov P."/>
            <person name="Glockner G."/>
            <person name="Delwiche C.F."/>
            <person name="Petrasek J."/>
            <person name="Van de Peer Y."/>
            <person name="Friml J."/>
            <person name="Beilby M."/>
            <person name="Dolan L."/>
            <person name="Kohara Y."/>
            <person name="Sugano S."/>
            <person name="Fujiyama A."/>
            <person name="Delaux P.-M."/>
            <person name="Quint M."/>
            <person name="TheiBen G."/>
            <person name="Hagemann M."/>
            <person name="Harholt J."/>
            <person name="Dunand C."/>
            <person name="Zachgo S."/>
            <person name="Langdale J."/>
            <person name="Maumus F."/>
            <person name="Straeten D.V.D."/>
            <person name="Gould S.B."/>
            <person name="Rensing S.A."/>
        </authorList>
    </citation>
    <scope>NUCLEOTIDE SEQUENCE [LARGE SCALE GENOMIC DNA]</scope>
    <source>
        <strain evidence="3 4">S276</strain>
    </source>
</reference>
<keyword evidence="4" id="KW-1185">Reference proteome</keyword>
<name>A0A388JPC9_CHABU</name>
<evidence type="ECO:0000313" key="3">
    <source>
        <dbReference type="EMBL" id="GBG59618.1"/>
    </source>
</evidence>
<feature type="compositionally biased region" description="Gly residues" evidence="1">
    <location>
        <begin position="62"/>
        <end position="88"/>
    </location>
</feature>